<dbReference type="Gene3D" id="3.20.20.210">
    <property type="match status" value="1"/>
</dbReference>
<dbReference type="InterPro" id="IPR038071">
    <property type="entry name" value="UROD/MetE-like_sf"/>
</dbReference>
<dbReference type="GO" id="GO:0004853">
    <property type="term" value="F:uroporphyrinogen decarboxylase activity"/>
    <property type="evidence" value="ECO:0007669"/>
    <property type="project" value="InterPro"/>
</dbReference>
<reference evidence="2" key="1">
    <citation type="submission" date="2020-10" db="EMBL/GenBank/DDBJ databases">
        <authorList>
            <person name="Gilroy R."/>
        </authorList>
    </citation>
    <scope>NUCLEOTIDE SEQUENCE</scope>
    <source>
        <strain evidence="2">4920</strain>
    </source>
</reference>
<protein>
    <recommendedName>
        <fullName evidence="1">Uroporphyrinogen decarboxylase (URO-D) domain-containing protein</fullName>
    </recommendedName>
</protein>
<dbReference type="Proteomes" id="UP000886743">
    <property type="component" value="Unassembled WGS sequence"/>
</dbReference>
<name>A0A9D1SZE3_9FIRM</name>
<feature type="domain" description="Uroporphyrinogen decarboxylase (URO-D)" evidence="1">
    <location>
        <begin position="151"/>
        <end position="346"/>
    </location>
</feature>
<dbReference type="InterPro" id="IPR052024">
    <property type="entry name" value="Methanogen_methyltrans"/>
</dbReference>
<evidence type="ECO:0000313" key="2">
    <source>
        <dbReference type="EMBL" id="HIV02229.1"/>
    </source>
</evidence>
<dbReference type="Pfam" id="PF01208">
    <property type="entry name" value="URO-D"/>
    <property type="match status" value="1"/>
</dbReference>
<dbReference type="PANTHER" id="PTHR47099">
    <property type="entry name" value="METHYLCOBAMIDE:COM METHYLTRANSFERASE MTBA"/>
    <property type="match status" value="1"/>
</dbReference>
<sequence>MNKRENLLSLLHRNGYEQAPVHFDLCPELAEKMEGMFDPDGIGIPWKNICDSRLVPAAREEYERYYRDLQPGAEIDAWGVAHEKGSAAAKHMTYMRHPLDGLDSLAAVKEYPFPALETDEAAQEREVRDCIAAGLAPVGNMQMTIWEQGWYLRGMENLMVDMICNEPVAEFIFDAVTEINTRRAVAFARAGVDILYLGDDIGMQRQIMMSRELYRTWLWPRLKGLIDAAKAVKPDLLVFYHTCGYAEPLIGDLIEAGVDVLNPIQPECMDFAKIHSEYGGALSFHGTIGTQTTMPFGTPDEVRSAVFRNLDIAGPSGGLFVAPTHMLEPEVPPENVLAYIRACHDYTK</sequence>
<dbReference type="GO" id="GO:0006779">
    <property type="term" value="P:porphyrin-containing compound biosynthetic process"/>
    <property type="evidence" value="ECO:0007669"/>
    <property type="project" value="InterPro"/>
</dbReference>
<proteinExistence type="predicted"/>
<comment type="caution">
    <text evidence="2">The sequence shown here is derived from an EMBL/GenBank/DDBJ whole genome shotgun (WGS) entry which is preliminary data.</text>
</comment>
<dbReference type="SUPFAM" id="SSF51726">
    <property type="entry name" value="UROD/MetE-like"/>
    <property type="match status" value="1"/>
</dbReference>
<dbReference type="InterPro" id="IPR000257">
    <property type="entry name" value="Uroporphyrinogen_deCOase"/>
</dbReference>
<dbReference type="PANTHER" id="PTHR47099:SF1">
    <property type="entry name" value="METHYLCOBAMIDE:COM METHYLTRANSFERASE MTBA"/>
    <property type="match status" value="1"/>
</dbReference>
<dbReference type="AlphaFoldDB" id="A0A9D1SZE3"/>
<gene>
    <name evidence="2" type="ORF">IAC74_01540</name>
</gene>
<dbReference type="EMBL" id="DVOF01000045">
    <property type="protein sequence ID" value="HIV02229.1"/>
    <property type="molecule type" value="Genomic_DNA"/>
</dbReference>
<organism evidence="2 3">
    <name type="scientific">Candidatus Aphodoplasma excrementigallinarum</name>
    <dbReference type="NCBI Taxonomy" id="2840673"/>
    <lineage>
        <taxon>Bacteria</taxon>
        <taxon>Bacillati</taxon>
        <taxon>Bacillota</taxon>
        <taxon>Clostridia</taxon>
        <taxon>Eubacteriales</taxon>
        <taxon>Candidatus Aphodoplasma</taxon>
    </lineage>
</organism>
<evidence type="ECO:0000259" key="1">
    <source>
        <dbReference type="Pfam" id="PF01208"/>
    </source>
</evidence>
<reference evidence="2" key="2">
    <citation type="journal article" date="2021" name="PeerJ">
        <title>Extensive microbial diversity within the chicken gut microbiome revealed by metagenomics and culture.</title>
        <authorList>
            <person name="Gilroy R."/>
            <person name="Ravi A."/>
            <person name="Getino M."/>
            <person name="Pursley I."/>
            <person name="Horton D.L."/>
            <person name="Alikhan N.F."/>
            <person name="Baker D."/>
            <person name="Gharbi K."/>
            <person name="Hall N."/>
            <person name="Watson M."/>
            <person name="Adriaenssens E.M."/>
            <person name="Foster-Nyarko E."/>
            <person name="Jarju S."/>
            <person name="Secka A."/>
            <person name="Antonio M."/>
            <person name="Oren A."/>
            <person name="Chaudhuri R.R."/>
            <person name="La Ragione R."/>
            <person name="Hildebrand F."/>
            <person name="Pallen M.J."/>
        </authorList>
    </citation>
    <scope>NUCLEOTIDE SEQUENCE</scope>
    <source>
        <strain evidence="2">4920</strain>
    </source>
</reference>
<evidence type="ECO:0000313" key="3">
    <source>
        <dbReference type="Proteomes" id="UP000886743"/>
    </source>
</evidence>
<accession>A0A9D1SZE3</accession>